<dbReference type="Proteomes" id="UP000693738">
    <property type="component" value="Unassembled WGS sequence"/>
</dbReference>
<dbReference type="PANTHER" id="PTHR47332:SF4">
    <property type="entry name" value="SET DOMAIN-CONTAINING PROTEIN 5"/>
    <property type="match status" value="1"/>
</dbReference>
<evidence type="ECO:0000259" key="1">
    <source>
        <dbReference type="PROSITE" id="PS50280"/>
    </source>
</evidence>
<dbReference type="PROSITE" id="PS50280">
    <property type="entry name" value="SET"/>
    <property type="match status" value="1"/>
</dbReference>
<dbReference type="InterPro" id="IPR001214">
    <property type="entry name" value="SET_dom"/>
</dbReference>
<comment type="caution">
    <text evidence="2">The sequence shown here is derived from an EMBL/GenBank/DDBJ whole genome shotgun (WGS) entry which is preliminary data.</text>
</comment>
<gene>
    <name evidence="2" type="ORF">FEQUK3_LOCUS3875</name>
</gene>
<evidence type="ECO:0000313" key="3">
    <source>
        <dbReference type="Proteomes" id="UP000693738"/>
    </source>
</evidence>
<dbReference type="InterPro" id="IPR053185">
    <property type="entry name" value="SET_domain_protein"/>
</dbReference>
<dbReference type="SMART" id="SM00317">
    <property type="entry name" value="SET"/>
    <property type="match status" value="1"/>
</dbReference>
<sequence>MGIDAGFDMVPPLSRTEADHKPWNLFIDMVKQEFSTDERLEVKLNYLSFNAGEVSTLPFEGFKFLRFSSKVSGGDAAKTGAWELVETVSRIAKFVFGSRVVTWNEALDQFGHYDWNEVDDSLRSYEQVVGWSDSEAIGNSLTDPTSAKDTQTPLFEVQPVPGKGKGLIAVRKITMGMRILIEEPILQANNVTPALLEPIIARDLKSLSKEKQRQFLSLHNNFPGKHPFSGIMKTNALRCGSGATVGAIYPTICFINHACCANAHNSWNERLEQETIHAIRDIEPGEEITIPYDHGGPSTTRRPWLKEKFGFGCSCQLCLLPPADLEKSDKRRERIQQLDKDIGDPVRMMRVPSASLLNCRALLQTLKEEFEKGTNILVARANYDAFQIAIVHGDVARAAIFAERAYQVRLLCEGGDSPDTKRMQQLAENPELHPSAGAHSMRWKTKKSQVPRELSEDGFENWLWRRR</sequence>
<reference evidence="2" key="1">
    <citation type="submission" date="2021-05" db="EMBL/GenBank/DDBJ databases">
        <authorList>
            <person name="Khan N."/>
        </authorList>
    </citation>
    <scope>NUCLEOTIDE SEQUENCE</scope>
</reference>
<proteinExistence type="predicted"/>
<evidence type="ECO:0000313" key="2">
    <source>
        <dbReference type="EMBL" id="CAG7558170.1"/>
    </source>
</evidence>
<dbReference type="PANTHER" id="PTHR47332">
    <property type="entry name" value="SET DOMAIN-CONTAINING PROTEIN 5"/>
    <property type="match status" value="1"/>
</dbReference>
<protein>
    <recommendedName>
        <fullName evidence="1">SET domain-containing protein</fullName>
    </recommendedName>
</protein>
<dbReference type="AlphaFoldDB" id="A0A8J2NFQ4"/>
<feature type="domain" description="SET" evidence="1">
    <location>
        <begin position="153"/>
        <end position="293"/>
    </location>
</feature>
<dbReference type="EMBL" id="CAJSTJ010000122">
    <property type="protein sequence ID" value="CAG7558170.1"/>
    <property type="molecule type" value="Genomic_DNA"/>
</dbReference>
<dbReference type="CDD" id="cd20071">
    <property type="entry name" value="SET_SMYD"/>
    <property type="match status" value="1"/>
</dbReference>
<organism evidence="2 3">
    <name type="scientific">Fusarium equiseti</name>
    <name type="common">Fusarium scirpi</name>
    <dbReference type="NCBI Taxonomy" id="61235"/>
    <lineage>
        <taxon>Eukaryota</taxon>
        <taxon>Fungi</taxon>
        <taxon>Dikarya</taxon>
        <taxon>Ascomycota</taxon>
        <taxon>Pezizomycotina</taxon>
        <taxon>Sordariomycetes</taxon>
        <taxon>Hypocreomycetidae</taxon>
        <taxon>Hypocreales</taxon>
        <taxon>Nectriaceae</taxon>
        <taxon>Fusarium</taxon>
        <taxon>Fusarium incarnatum-equiseti species complex</taxon>
    </lineage>
</organism>
<name>A0A8J2NFQ4_FUSEQ</name>
<accession>A0A8J2NFQ4</accession>
<dbReference type="Pfam" id="PF00856">
    <property type="entry name" value="SET"/>
    <property type="match status" value="1"/>
</dbReference>